<dbReference type="GO" id="GO:0004252">
    <property type="term" value="F:serine-type endopeptidase activity"/>
    <property type="evidence" value="ECO:0007669"/>
    <property type="project" value="UniProtKB-UniRule"/>
</dbReference>
<dbReference type="GO" id="GO:0016485">
    <property type="term" value="P:protein processing"/>
    <property type="evidence" value="ECO:0007669"/>
    <property type="project" value="TreeGrafter"/>
</dbReference>
<evidence type="ECO:0000256" key="7">
    <source>
        <dbReference type="PIRSR" id="PIRSR615500-1"/>
    </source>
</evidence>
<dbReference type="PANTHER" id="PTHR42884:SF14">
    <property type="entry name" value="NEUROENDOCRINE CONVERTASE 1"/>
    <property type="match status" value="1"/>
</dbReference>
<dbReference type="PROSITE" id="PS00137">
    <property type="entry name" value="SUBTILASE_HIS"/>
    <property type="match status" value="1"/>
</dbReference>
<dbReference type="Pfam" id="PF01483">
    <property type="entry name" value="P_proprotein"/>
    <property type="match status" value="1"/>
</dbReference>
<evidence type="ECO:0000256" key="4">
    <source>
        <dbReference type="ARBA" id="ARBA00022801"/>
    </source>
</evidence>
<dbReference type="RefSeq" id="WP_338636108.1">
    <property type="nucleotide sequence ID" value="NZ_CP146516.1"/>
</dbReference>
<proteinExistence type="inferred from homology"/>
<feature type="active site" description="Charge relay system" evidence="7 8">
    <location>
        <position position="147"/>
    </location>
</feature>
<keyword evidence="2 8" id="KW-0645">Protease</keyword>
<keyword evidence="3" id="KW-0732">Signal</keyword>
<dbReference type="GO" id="GO:0005737">
    <property type="term" value="C:cytoplasm"/>
    <property type="evidence" value="ECO:0007669"/>
    <property type="project" value="UniProtKB-ARBA"/>
</dbReference>
<name>A0A369L134_9BACT</name>
<evidence type="ECO:0000256" key="3">
    <source>
        <dbReference type="ARBA" id="ARBA00022729"/>
    </source>
</evidence>
<evidence type="ECO:0000313" key="11">
    <source>
        <dbReference type="Proteomes" id="UP000253934"/>
    </source>
</evidence>
<dbReference type="PANTHER" id="PTHR42884">
    <property type="entry name" value="PROPROTEIN CONVERTASE SUBTILISIN/KEXIN-RELATED"/>
    <property type="match status" value="1"/>
</dbReference>
<feature type="active site" description="Charge relay system" evidence="7 8">
    <location>
        <position position="404"/>
    </location>
</feature>
<dbReference type="InterPro" id="IPR015500">
    <property type="entry name" value="Peptidase_S8_subtilisin-rel"/>
</dbReference>
<evidence type="ECO:0000256" key="8">
    <source>
        <dbReference type="PROSITE-ProRule" id="PRU01240"/>
    </source>
</evidence>
<feature type="active site" description="Charge relay system" evidence="7 8">
    <location>
        <position position="99"/>
    </location>
</feature>
<protein>
    <recommendedName>
        <fullName evidence="9">P/Homo B domain-containing protein</fullName>
    </recommendedName>
</protein>
<reference evidence="10" key="1">
    <citation type="submission" date="2018-04" db="EMBL/GenBank/DDBJ databases">
        <title>Draft genome sequence of the Candidatus Spirobacillus cienkowskii, a pathogen of freshwater Daphnia species, reconstructed from hemolymph metagenomic reads.</title>
        <authorList>
            <person name="Bresciani L."/>
            <person name="Lemos L.N."/>
            <person name="Wale N."/>
            <person name="Lin J.Y."/>
            <person name="Fernandes G.R."/>
            <person name="Duffy M.A."/>
            <person name="Rodrigues J.M."/>
        </authorList>
    </citation>
    <scope>NUCLEOTIDE SEQUENCE [LARGE SCALE GENOMIC DNA]</scope>
    <source>
        <strain evidence="10">Binning01</strain>
    </source>
</reference>
<evidence type="ECO:0000256" key="6">
    <source>
        <dbReference type="ARBA" id="ARBA00022837"/>
    </source>
</evidence>
<keyword evidence="4 8" id="KW-0378">Hydrolase</keyword>
<dbReference type="GO" id="GO:0012505">
    <property type="term" value="C:endomembrane system"/>
    <property type="evidence" value="ECO:0007669"/>
    <property type="project" value="UniProtKB-ARBA"/>
</dbReference>
<dbReference type="AlphaFoldDB" id="A0A369L134"/>
<sequence>MHKILNFLLFKLFILISCTEKDKNVLVNDKNKIFLLDNYCTNIDDYEKNPLSKYQWHLKNIGQTAFSSEGGVIGEDINIYSVLKEECLSGKGIYVGVIDSGLQIGHPSLLPNIDNRPKKSKTWSLNFRLGSYASNDPSPLQTAKSDHGTMVAGIIGMRSNLGFGGTGVAPRVNLAGYNVINHSLQTFQNFLDSLGLSEASKGNDIFNMSYGLKNIRQIEYSSSSIKSAQSAIKYGTQFLRNKRGAIYIKASGNGFSNLGNYLDSCTIANRLEVSCQNSNMNYENTLYEVITVGAVNAKGIKSSYSTTGSSLWISAPGGEFGVDKMWVEKLYQQNDEDIIWSNQKKSIGEPAIVTTDVSGQRNGYSRRITYKDPDEIFDVGNSFNACEVNENSKCDYTNSMNGSSAAAPIVSGSVALILEKNPILSWRDIKYILAKTAKKVDSNFKGIKIKVNDNLEYLLDQGWITNKAGFTFSNWYGFGVIDVEKAVEFAKNYNFRFPQFIEKNWISNTSEVNLSSNFGFFQTEIHIPKNESLNIESIQIRVSIESQYIGDVSLELISPQGTKNIIWHAGNAFTSNGNLDDMQMLSNAFYGEKSYGIWKLNVINTGIHKKNLKFKQWKLKVSGH</sequence>
<dbReference type="SUPFAM" id="SSF49785">
    <property type="entry name" value="Galactose-binding domain-like"/>
    <property type="match status" value="1"/>
</dbReference>
<evidence type="ECO:0000256" key="2">
    <source>
        <dbReference type="ARBA" id="ARBA00022670"/>
    </source>
</evidence>
<dbReference type="Gene3D" id="2.60.120.260">
    <property type="entry name" value="Galactose-binding domain-like"/>
    <property type="match status" value="1"/>
</dbReference>
<dbReference type="CDD" id="cd04059">
    <property type="entry name" value="Peptidases_S8_Protein_convertases_Kexins_Furin-like"/>
    <property type="match status" value="1"/>
</dbReference>
<dbReference type="Pfam" id="PF00082">
    <property type="entry name" value="Peptidase_S8"/>
    <property type="match status" value="1"/>
</dbReference>
<evidence type="ECO:0000313" key="10">
    <source>
        <dbReference type="EMBL" id="RDB37176.1"/>
    </source>
</evidence>
<feature type="domain" description="P/Homo B" evidence="9">
    <location>
        <begin position="496"/>
        <end position="624"/>
    </location>
</feature>
<organism evidence="10 11">
    <name type="scientific">Spirobacillus cienkowskii</name>
    <dbReference type="NCBI Taxonomy" id="495820"/>
    <lineage>
        <taxon>Bacteria</taxon>
        <taxon>Pseudomonadati</taxon>
        <taxon>Bdellovibrionota</taxon>
        <taxon>Oligoflexia</taxon>
        <taxon>Silvanigrellales</taxon>
        <taxon>Spirobacillus</taxon>
    </lineage>
</organism>
<dbReference type="PROSITE" id="PS00136">
    <property type="entry name" value="SUBTILASE_ASP"/>
    <property type="match status" value="1"/>
</dbReference>
<dbReference type="PRINTS" id="PR00723">
    <property type="entry name" value="SUBTILISIN"/>
</dbReference>
<evidence type="ECO:0000259" key="9">
    <source>
        <dbReference type="PROSITE" id="PS51829"/>
    </source>
</evidence>
<keyword evidence="11" id="KW-1185">Reference proteome</keyword>
<dbReference type="Gene3D" id="3.40.50.200">
    <property type="entry name" value="Peptidase S8/S53 domain"/>
    <property type="match status" value="1"/>
</dbReference>
<dbReference type="InterPro" id="IPR034182">
    <property type="entry name" value="Kexin/furin"/>
</dbReference>
<keyword evidence="5 8" id="KW-0720">Serine protease</keyword>
<dbReference type="InterPro" id="IPR023827">
    <property type="entry name" value="Peptidase_S8_Asp-AS"/>
</dbReference>
<dbReference type="EMBL" id="QOVW01000006">
    <property type="protein sequence ID" value="RDB37176.1"/>
    <property type="molecule type" value="Genomic_DNA"/>
</dbReference>
<accession>A0A369L134</accession>
<dbReference type="InterPro" id="IPR000209">
    <property type="entry name" value="Peptidase_S8/S53_dom"/>
</dbReference>
<dbReference type="PROSITE" id="PS51892">
    <property type="entry name" value="SUBTILASE"/>
    <property type="match status" value="1"/>
</dbReference>
<dbReference type="PROSITE" id="PS51829">
    <property type="entry name" value="P_HOMO_B"/>
    <property type="match status" value="1"/>
</dbReference>
<comment type="caution">
    <text evidence="10">The sequence shown here is derived from an EMBL/GenBank/DDBJ whole genome shotgun (WGS) entry which is preliminary data.</text>
</comment>
<dbReference type="SUPFAM" id="SSF52743">
    <property type="entry name" value="Subtilisin-like"/>
    <property type="match status" value="1"/>
</dbReference>
<comment type="similarity">
    <text evidence="1">Belongs to the peptidase S8 family. Furin subfamily.</text>
</comment>
<keyword evidence="6" id="KW-0106">Calcium</keyword>
<gene>
    <name evidence="10" type="ORF">DCC88_01420</name>
</gene>
<evidence type="ECO:0000256" key="5">
    <source>
        <dbReference type="ARBA" id="ARBA00022825"/>
    </source>
</evidence>
<dbReference type="InterPro" id="IPR022398">
    <property type="entry name" value="Peptidase_S8_His-AS"/>
</dbReference>
<evidence type="ECO:0000256" key="1">
    <source>
        <dbReference type="ARBA" id="ARBA00005325"/>
    </source>
</evidence>
<dbReference type="GO" id="GO:0016020">
    <property type="term" value="C:membrane"/>
    <property type="evidence" value="ECO:0007669"/>
    <property type="project" value="TreeGrafter"/>
</dbReference>
<dbReference type="InterPro" id="IPR008979">
    <property type="entry name" value="Galactose-bd-like_sf"/>
</dbReference>
<dbReference type="Proteomes" id="UP000253934">
    <property type="component" value="Unassembled WGS sequence"/>
</dbReference>
<dbReference type="InterPro" id="IPR002884">
    <property type="entry name" value="P_dom"/>
</dbReference>
<dbReference type="InterPro" id="IPR036852">
    <property type="entry name" value="Peptidase_S8/S53_dom_sf"/>
</dbReference>